<evidence type="ECO:0000313" key="3">
    <source>
        <dbReference type="WBParaSite" id="HPLM_0000957601-mRNA-1"/>
    </source>
</evidence>
<evidence type="ECO:0000313" key="1">
    <source>
        <dbReference type="EMBL" id="VDO37848.1"/>
    </source>
</evidence>
<reference evidence="3" key="1">
    <citation type="submission" date="2017-02" db="UniProtKB">
        <authorList>
            <consortium name="WormBaseParasite"/>
        </authorList>
    </citation>
    <scope>IDENTIFICATION</scope>
</reference>
<accession>A0A0N4WFQ7</accession>
<dbReference type="AlphaFoldDB" id="A0A0N4WFQ7"/>
<evidence type="ECO:0000313" key="2">
    <source>
        <dbReference type="Proteomes" id="UP000268014"/>
    </source>
</evidence>
<name>A0A0N4WFQ7_HAEPC</name>
<dbReference type="EMBL" id="UZAF01017094">
    <property type="protein sequence ID" value="VDO37848.1"/>
    <property type="molecule type" value="Genomic_DNA"/>
</dbReference>
<proteinExistence type="predicted"/>
<protein>
    <submittedName>
        <fullName evidence="3">Retrovirus-related Pol polyprotein from transposon TNT 1-94</fullName>
    </submittedName>
</protein>
<dbReference type="OMA" id="QRANFRI"/>
<dbReference type="InterPro" id="IPR005312">
    <property type="entry name" value="DUF1759"/>
</dbReference>
<keyword evidence="2" id="KW-1185">Reference proteome</keyword>
<dbReference type="OrthoDB" id="5862292at2759"/>
<organism evidence="3">
    <name type="scientific">Haemonchus placei</name>
    <name type="common">Barber's pole worm</name>
    <dbReference type="NCBI Taxonomy" id="6290"/>
    <lineage>
        <taxon>Eukaryota</taxon>
        <taxon>Metazoa</taxon>
        <taxon>Ecdysozoa</taxon>
        <taxon>Nematoda</taxon>
        <taxon>Chromadorea</taxon>
        <taxon>Rhabditida</taxon>
        <taxon>Rhabditina</taxon>
        <taxon>Rhabditomorpha</taxon>
        <taxon>Strongyloidea</taxon>
        <taxon>Trichostrongylidae</taxon>
        <taxon>Haemonchus</taxon>
    </lineage>
</organism>
<dbReference type="WBParaSite" id="HPLM_0000957601-mRNA-1">
    <property type="protein sequence ID" value="HPLM_0000957601-mRNA-1"/>
    <property type="gene ID" value="HPLM_0000957601"/>
</dbReference>
<dbReference type="PANTHER" id="PTHR22954:SF3">
    <property type="entry name" value="PROTEIN CBG08539"/>
    <property type="match status" value="1"/>
</dbReference>
<dbReference type="Pfam" id="PF03564">
    <property type="entry name" value="DUF1759"/>
    <property type="match status" value="1"/>
</dbReference>
<sequence length="216" mass="24779">MIMSLKARKREVGTQIALLDMNRTHLTNEGSGHDNAGHMSEDEYYDTDDSVVDKASKRTLENLNQHQNYPFTEPNLMELSPLLKIRHPLMKLPQFDGENKSWEEFWVTYSLIVDQNTQLGELEKILYLKDAIRGKASNAIKSILMKTSNYKLIVEILKRKFGNKGNNRSLKVQKLLHLPKEGATAEKCAETLNKINDLVHQMIATGYVVLRKRDPI</sequence>
<dbReference type="Proteomes" id="UP000268014">
    <property type="component" value="Unassembled WGS sequence"/>
</dbReference>
<dbReference type="PANTHER" id="PTHR22954">
    <property type="entry name" value="RETROVIRAL PROTEASE-RELATED"/>
    <property type="match status" value="1"/>
</dbReference>
<reference evidence="1 2" key="2">
    <citation type="submission" date="2018-11" db="EMBL/GenBank/DDBJ databases">
        <authorList>
            <consortium name="Pathogen Informatics"/>
        </authorList>
    </citation>
    <scope>NUCLEOTIDE SEQUENCE [LARGE SCALE GENOMIC DNA]</scope>
    <source>
        <strain evidence="1 2">MHpl1</strain>
    </source>
</reference>
<dbReference type="STRING" id="6290.A0A0N4WFQ7"/>
<gene>
    <name evidence="1" type="ORF">HPLM_LOCUS9568</name>
</gene>